<evidence type="ECO:0000256" key="1">
    <source>
        <dbReference type="SAM" id="Phobius"/>
    </source>
</evidence>
<organism evidence="2 3">
    <name type="scientific">Paenibacillus aquistagni</name>
    <dbReference type="NCBI Taxonomy" id="1852522"/>
    <lineage>
        <taxon>Bacteria</taxon>
        <taxon>Bacillati</taxon>
        <taxon>Bacillota</taxon>
        <taxon>Bacilli</taxon>
        <taxon>Bacillales</taxon>
        <taxon>Paenibacillaceae</taxon>
        <taxon>Paenibacillus</taxon>
    </lineage>
</organism>
<name>A0A1X7IL10_9BACL</name>
<accession>A0A1X7IL10</accession>
<keyword evidence="3" id="KW-1185">Reference proteome</keyword>
<evidence type="ECO:0000313" key="3">
    <source>
        <dbReference type="Proteomes" id="UP000193834"/>
    </source>
</evidence>
<keyword evidence="1" id="KW-1133">Transmembrane helix</keyword>
<dbReference type="Proteomes" id="UP000193834">
    <property type="component" value="Unassembled WGS sequence"/>
</dbReference>
<proteinExistence type="predicted"/>
<feature type="transmembrane region" description="Helical" evidence="1">
    <location>
        <begin position="43"/>
        <end position="62"/>
    </location>
</feature>
<evidence type="ECO:0000313" key="2">
    <source>
        <dbReference type="EMBL" id="SMG15375.1"/>
    </source>
</evidence>
<sequence length="151" mass="18218">MKRSFHILFDKGWRHFVACIFMCLCYIALFLSKLGEEDRWLQLLFVLIIGMTLWECATFIYARSQKPKVLVLEEEGMLLNGARIHQNEIEKIMLTHYFRDPTVGILPVKRRWVPRRYVFRFSEDGSVQADELRAWAKEREIKVVYQKFLRW</sequence>
<reference evidence="2 3" key="1">
    <citation type="submission" date="2017-04" db="EMBL/GenBank/DDBJ databases">
        <authorList>
            <person name="Afonso C.L."/>
            <person name="Miller P.J."/>
            <person name="Scott M.A."/>
            <person name="Spackman E."/>
            <person name="Goraichik I."/>
            <person name="Dimitrov K.M."/>
            <person name="Suarez D.L."/>
            <person name="Swayne D.E."/>
        </authorList>
    </citation>
    <scope>NUCLEOTIDE SEQUENCE [LARGE SCALE GENOMIC DNA]</scope>
    <source>
        <strain evidence="2 3">11</strain>
    </source>
</reference>
<gene>
    <name evidence="2" type="ORF">SAMN06295960_0545</name>
</gene>
<dbReference type="AlphaFoldDB" id="A0A1X7IL10"/>
<keyword evidence="1" id="KW-0472">Membrane</keyword>
<protein>
    <recommendedName>
        <fullName evidence="4">PH domain-containing protein</fullName>
    </recommendedName>
</protein>
<feature type="transmembrane region" description="Helical" evidence="1">
    <location>
        <begin position="12"/>
        <end position="31"/>
    </location>
</feature>
<dbReference type="EMBL" id="FXAZ01000001">
    <property type="protein sequence ID" value="SMG15375.1"/>
    <property type="molecule type" value="Genomic_DNA"/>
</dbReference>
<evidence type="ECO:0008006" key="4">
    <source>
        <dbReference type="Google" id="ProtNLM"/>
    </source>
</evidence>
<keyword evidence="1" id="KW-0812">Transmembrane</keyword>